<dbReference type="PROSITE" id="PS51318">
    <property type="entry name" value="TAT"/>
    <property type="match status" value="1"/>
</dbReference>
<feature type="chain" id="PRO_5018581395" evidence="1">
    <location>
        <begin position="35"/>
        <end position="289"/>
    </location>
</feature>
<keyword evidence="4" id="KW-1185">Reference proteome</keyword>
<evidence type="ECO:0000259" key="2">
    <source>
        <dbReference type="Pfam" id="PF01261"/>
    </source>
</evidence>
<gene>
    <name evidence="3" type="ORF">EDE15_0948</name>
</gene>
<proteinExistence type="predicted"/>
<comment type="caution">
    <text evidence="3">The sequence shown here is derived from an EMBL/GenBank/DDBJ whole genome shotgun (WGS) entry which is preliminary data.</text>
</comment>
<dbReference type="InterPro" id="IPR036237">
    <property type="entry name" value="Xyl_isomerase-like_sf"/>
</dbReference>
<protein>
    <submittedName>
        <fullName evidence="3">Sugar phosphate isomerase/epimerase</fullName>
    </submittedName>
</protein>
<dbReference type="PANTHER" id="PTHR12110:SF41">
    <property type="entry name" value="INOSOSE DEHYDRATASE"/>
    <property type="match status" value="1"/>
</dbReference>
<dbReference type="InterPro" id="IPR050312">
    <property type="entry name" value="IolE/XylAMocC-like"/>
</dbReference>
<reference evidence="3 4" key="1">
    <citation type="submission" date="2018-12" db="EMBL/GenBank/DDBJ databases">
        <title>Sequencing of bacterial isolates from soil warming experiment in Harvard Forest, Massachusetts, USA.</title>
        <authorList>
            <person name="Deangelis K."/>
        </authorList>
    </citation>
    <scope>NUCLEOTIDE SEQUENCE [LARGE SCALE GENOMIC DNA]</scope>
    <source>
        <strain evidence="3 4">EB153</strain>
    </source>
</reference>
<sequence length="289" mass="31571">MRSMNYSMTRRNLLRGGTMLTASAFLSSTTSALAYDNHSTNSSPIRLGIASYTFRNFDADHLIGFMKELNTPYLNLKDVHLPMTPADQVAPRAAKFRDAGFKLTAAGTITFAKDEDDDIRMKFEYCKAAGIPLIIGAPTHQVLPRLEKFVKEYNIGVAIHNHGPEDKNFPSPLDVLAAVEKLDPRIGCCIDVGHTMRAGTDPVAAIRKAGPRVLDIHMKDLADGTKKESQVAVGDGVMPVPAIFKALIDIHYAGNVDLEYEIFPDNPMPGVIKSFAFMRGVLAGMGYKG</sequence>
<dbReference type="Gene3D" id="3.20.20.150">
    <property type="entry name" value="Divalent-metal-dependent TIM barrel enzymes"/>
    <property type="match status" value="1"/>
</dbReference>
<dbReference type="AlphaFoldDB" id="A0A3R9NVC8"/>
<dbReference type="Pfam" id="PF01261">
    <property type="entry name" value="AP_endonuc_2"/>
    <property type="match status" value="1"/>
</dbReference>
<organism evidence="3 4">
    <name type="scientific">Edaphobacter aggregans</name>
    <dbReference type="NCBI Taxonomy" id="570835"/>
    <lineage>
        <taxon>Bacteria</taxon>
        <taxon>Pseudomonadati</taxon>
        <taxon>Acidobacteriota</taxon>
        <taxon>Terriglobia</taxon>
        <taxon>Terriglobales</taxon>
        <taxon>Acidobacteriaceae</taxon>
        <taxon>Edaphobacter</taxon>
    </lineage>
</organism>
<dbReference type="GO" id="GO:0016853">
    <property type="term" value="F:isomerase activity"/>
    <property type="evidence" value="ECO:0007669"/>
    <property type="project" value="UniProtKB-KW"/>
</dbReference>
<accession>A0A3R9NVC8</accession>
<keyword evidence="1" id="KW-0732">Signal</keyword>
<dbReference type="InterPro" id="IPR013022">
    <property type="entry name" value="Xyl_isomerase-like_TIM-brl"/>
</dbReference>
<dbReference type="InterPro" id="IPR006311">
    <property type="entry name" value="TAT_signal"/>
</dbReference>
<keyword evidence="3" id="KW-0413">Isomerase</keyword>
<dbReference type="PANTHER" id="PTHR12110">
    <property type="entry name" value="HYDROXYPYRUVATE ISOMERASE"/>
    <property type="match status" value="1"/>
</dbReference>
<feature type="signal peptide" evidence="1">
    <location>
        <begin position="1"/>
        <end position="34"/>
    </location>
</feature>
<dbReference type="SUPFAM" id="SSF51658">
    <property type="entry name" value="Xylose isomerase-like"/>
    <property type="match status" value="1"/>
</dbReference>
<evidence type="ECO:0000256" key="1">
    <source>
        <dbReference type="SAM" id="SignalP"/>
    </source>
</evidence>
<name>A0A3R9NVC8_9BACT</name>
<evidence type="ECO:0000313" key="3">
    <source>
        <dbReference type="EMBL" id="RSL15459.1"/>
    </source>
</evidence>
<dbReference type="Proteomes" id="UP000269669">
    <property type="component" value="Unassembled WGS sequence"/>
</dbReference>
<dbReference type="RefSeq" id="WP_312024172.1">
    <property type="nucleotide sequence ID" value="NZ_RSDW01000001.1"/>
</dbReference>
<evidence type="ECO:0000313" key="4">
    <source>
        <dbReference type="Proteomes" id="UP000269669"/>
    </source>
</evidence>
<dbReference type="EMBL" id="RSDW01000001">
    <property type="protein sequence ID" value="RSL15459.1"/>
    <property type="molecule type" value="Genomic_DNA"/>
</dbReference>
<feature type="domain" description="Xylose isomerase-like TIM barrel" evidence="2">
    <location>
        <begin position="145"/>
        <end position="279"/>
    </location>
</feature>